<dbReference type="AlphaFoldDB" id="A0A670Z315"/>
<dbReference type="GeneTree" id="ENSGT01010000229105"/>
<keyword evidence="13" id="KW-1185">Reference proteome</keyword>
<evidence type="ECO:0000313" key="12">
    <source>
        <dbReference type="Ensembl" id="ENSPTXP00000018310.1"/>
    </source>
</evidence>
<keyword evidence="5" id="KW-0391">Immunity</keyword>
<keyword evidence="9" id="KW-0325">Glycoprotein</keyword>
<keyword evidence="7" id="KW-0472">Membrane</keyword>
<evidence type="ECO:0000256" key="7">
    <source>
        <dbReference type="ARBA" id="ARBA00023136"/>
    </source>
</evidence>
<dbReference type="InterPro" id="IPR037055">
    <property type="entry name" value="MHC_I-like_Ag-recog_sf"/>
</dbReference>
<reference evidence="12" key="2">
    <citation type="submission" date="2025-09" db="UniProtKB">
        <authorList>
            <consortium name="Ensembl"/>
        </authorList>
    </citation>
    <scope>IDENTIFICATION</scope>
</reference>
<dbReference type="OMA" id="RFLAPEW"/>
<dbReference type="Pfam" id="PF00129">
    <property type="entry name" value="MHC_I"/>
    <property type="match status" value="1"/>
</dbReference>
<evidence type="ECO:0000256" key="6">
    <source>
        <dbReference type="ARBA" id="ARBA00022989"/>
    </source>
</evidence>
<dbReference type="GO" id="GO:0005615">
    <property type="term" value="C:extracellular space"/>
    <property type="evidence" value="ECO:0007669"/>
    <property type="project" value="TreeGrafter"/>
</dbReference>
<dbReference type="GO" id="GO:0042612">
    <property type="term" value="C:MHC class I protein complex"/>
    <property type="evidence" value="ECO:0007669"/>
    <property type="project" value="UniProtKB-KW"/>
</dbReference>
<keyword evidence="2" id="KW-0490">MHC I</keyword>
<dbReference type="PANTHER" id="PTHR16675">
    <property type="entry name" value="MHC CLASS I-RELATED"/>
    <property type="match status" value="1"/>
</dbReference>
<evidence type="ECO:0000256" key="8">
    <source>
        <dbReference type="ARBA" id="ARBA00023157"/>
    </source>
</evidence>
<reference evidence="12" key="1">
    <citation type="submission" date="2025-08" db="UniProtKB">
        <authorList>
            <consortium name="Ensembl"/>
        </authorList>
    </citation>
    <scope>IDENTIFICATION</scope>
</reference>
<dbReference type="InterPro" id="IPR011162">
    <property type="entry name" value="MHC_I/II-like_Ag-recog"/>
</dbReference>
<evidence type="ECO:0000256" key="10">
    <source>
        <dbReference type="SAM" id="MobiDB-lite"/>
    </source>
</evidence>
<dbReference type="Ensembl" id="ENSPTXT00000018862.1">
    <property type="protein sequence ID" value="ENSPTXP00000018310.1"/>
    <property type="gene ID" value="ENSPTXG00000012608.1"/>
</dbReference>
<dbReference type="GO" id="GO:0009897">
    <property type="term" value="C:external side of plasma membrane"/>
    <property type="evidence" value="ECO:0007669"/>
    <property type="project" value="TreeGrafter"/>
</dbReference>
<accession>A0A670Z315</accession>
<evidence type="ECO:0000256" key="1">
    <source>
        <dbReference type="ARBA" id="ARBA00004479"/>
    </source>
</evidence>
<evidence type="ECO:0000256" key="4">
    <source>
        <dbReference type="ARBA" id="ARBA00022729"/>
    </source>
</evidence>
<evidence type="ECO:0000256" key="9">
    <source>
        <dbReference type="ARBA" id="ARBA00023180"/>
    </source>
</evidence>
<protein>
    <recommendedName>
        <fullName evidence="11">MHC class I-like antigen recognition-like domain-containing protein</fullName>
    </recommendedName>
</protein>
<keyword evidence="4" id="KW-0732">Signal</keyword>
<dbReference type="PANTHER" id="PTHR16675:SF242">
    <property type="entry name" value="MAJOR HISTOCOMPATIBILITY COMPLEX CLASS I-RELATED GENE PROTEIN"/>
    <property type="match status" value="1"/>
</dbReference>
<dbReference type="Gene3D" id="3.30.500.10">
    <property type="entry name" value="MHC class I-like antigen recognition-like"/>
    <property type="match status" value="1"/>
</dbReference>
<dbReference type="InterPro" id="IPR011161">
    <property type="entry name" value="MHC_I-like_Ag-recog"/>
</dbReference>
<sequence length="137" mass="15671">AWALGKVLAIQLPPYQQTLPSLERCPPSHSLSYFYLKLPESSQGLPQFFIKVHLDDQPIIRFESLTRKMEPLVPWMEEAGKKFLVPEWIFRADLETLSKLDQEAGGEQSQGHQCLLERKEAPPPPPILSPTQKFFMA</sequence>
<organism evidence="12 13">
    <name type="scientific">Pseudonaja textilis</name>
    <name type="common">Eastern brown snake</name>
    <dbReference type="NCBI Taxonomy" id="8673"/>
    <lineage>
        <taxon>Eukaryota</taxon>
        <taxon>Metazoa</taxon>
        <taxon>Chordata</taxon>
        <taxon>Craniata</taxon>
        <taxon>Vertebrata</taxon>
        <taxon>Euteleostomi</taxon>
        <taxon>Lepidosauria</taxon>
        <taxon>Squamata</taxon>
        <taxon>Bifurcata</taxon>
        <taxon>Unidentata</taxon>
        <taxon>Episquamata</taxon>
        <taxon>Toxicofera</taxon>
        <taxon>Serpentes</taxon>
        <taxon>Colubroidea</taxon>
        <taxon>Elapidae</taxon>
        <taxon>Hydrophiinae</taxon>
        <taxon>Pseudonaja</taxon>
    </lineage>
</organism>
<dbReference type="SUPFAM" id="SSF54452">
    <property type="entry name" value="MHC antigen-recognition domain"/>
    <property type="match status" value="1"/>
</dbReference>
<keyword evidence="3" id="KW-0812">Transmembrane</keyword>
<evidence type="ECO:0000259" key="11">
    <source>
        <dbReference type="Pfam" id="PF00129"/>
    </source>
</evidence>
<dbReference type="InterPro" id="IPR050208">
    <property type="entry name" value="MHC_class-I_related"/>
</dbReference>
<feature type="domain" description="MHC class I-like antigen recognition-like" evidence="11">
    <location>
        <begin position="28"/>
        <end position="82"/>
    </location>
</feature>
<evidence type="ECO:0000313" key="13">
    <source>
        <dbReference type="Proteomes" id="UP000472273"/>
    </source>
</evidence>
<dbReference type="GO" id="GO:0002474">
    <property type="term" value="P:antigen processing and presentation of peptide antigen via MHC class I"/>
    <property type="evidence" value="ECO:0007669"/>
    <property type="project" value="UniProtKB-KW"/>
</dbReference>
<proteinExistence type="predicted"/>
<dbReference type="Proteomes" id="UP000472273">
    <property type="component" value="Unplaced"/>
</dbReference>
<comment type="subcellular location">
    <subcellularLocation>
        <location evidence="1">Membrane</location>
        <topology evidence="1">Single-pass type I membrane protein</topology>
    </subcellularLocation>
</comment>
<evidence type="ECO:0000256" key="2">
    <source>
        <dbReference type="ARBA" id="ARBA00022451"/>
    </source>
</evidence>
<evidence type="ECO:0000256" key="3">
    <source>
        <dbReference type="ARBA" id="ARBA00022692"/>
    </source>
</evidence>
<keyword evidence="8" id="KW-1015">Disulfide bond</keyword>
<dbReference type="GO" id="GO:0006955">
    <property type="term" value="P:immune response"/>
    <property type="evidence" value="ECO:0007669"/>
    <property type="project" value="TreeGrafter"/>
</dbReference>
<evidence type="ECO:0000256" key="5">
    <source>
        <dbReference type="ARBA" id="ARBA00022859"/>
    </source>
</evidence>
<name>A0A670Z315_PSETE</name>
<keyword evidence="6" id="KW-1133">Transmembrane helix</keyword>
<feature type="region of interest" description="Disordered" evidence="10">
    <location>
        <begin position="101"/>
        <end position="137"/>
    </location>
</feature>